<organism evidence="1 2">
    <name type="scientific">Flavobacterium micromati</name>
    <dbReference type="NCBI Taxonomy" id="229205"/>
    <lineage>
        <taxon>Bacteria</taxon>
        <taxon>Pseudomonadati</taxon>
        <taxon>Bacteroidota</taxon>
        <taxon>Flavobacteriia</taxon>
        <taxon>Flavobacteriales</taxon>
        <taxon>Flavobacteriaceae</taxon>
        <taxon>Flavobacterium</taxon>
    </lineage>
</organism>
<dbReference type="STRING" id="229205.SAMN05444372_101173"/>
<keyword evidence="2" id="KW-1185">Reference proteome</keyword>
<dbReference type="AlphaFoldDB" id="A0A1M5FKE2"/>
<evidence type="ECO:0000313" key="1">
    <source>
        <dbReference type="EMBL" id="SHF91955.1"/>
    </source>
</evidence>
<reference evidence="2" key="1">
    <citation type="submission" date="2016-11" db="EMBL/GenBank/DDBJ databases">
        <authorList>
            <person name="Varghese N."/>
            <person name="Submissions S."/>
        </authorList>
    </citation>
    <scope>NUCLEOTIDE SEQUENCE [LARGE SCALE GENOMIC DNA]</scope>
    <source>
        <strain evidence="2">DSM 17659</strain>
    </source>
</reference>
<dbReference type="EMBL" id="FQWF01000001">
    <property type="protein sequence ID" value="SHF91955.1"/>
    <property type="molecule type" value="Genomic_DNA"/>
</dbReference>
<proteinExistence type="predicted"/>
<dbReference type="Proteomes" id="UP000184020">
    <property type="component" value="Unassembled WGS sequence"/>
</dbReference>
<sequence length="45" mass="5280">MAEKQFDFYFIIQGKFISNTLGFINFLHSSYSTPRQNINFSSNII</sequence>
<gene>
    <name evidence="1" type="ORF">SAMN05444372_101173</name>
</gene>
<name>A0A1M5FKE2_9FLAO</name>
<accession>A0A1M5FKE2</accession>
<protein>
    <submittedName>
        <fullName evidence="1">Uncharacterized protein</fullName>
    </submittedName>
</protein>
<evidence type="ECO:0000313" key="2">
    <source>
        <dbReference type="Proteomes" id="UP000184020"/>
    </source>
</evidence>